<feature type="compositionally biased region" description="Basic and acidic residues" evidence="5">
    <location>
        <begin position="759"/>
        <end position="773"/>
    </location>
</feature>
<dbReference type="Proteomes" id="UP000694920">
    <property type="component" value="Unplaced"/>
</dbReference>
<feature type="domain" description="IFT80/172/WDR35 TPR" evidence="7">
    <location>
        <begin position="623"/>
        <end position="756"/>
    </location>
</feature>
<evidence type="ECO:0000256" key="4">
    <source>
        <dbReference type="PROSITE-ProRule" id="PRU00221"/>
    </source>
</evidence>
<dbReference type="GO" id="GO:0060271">
    <property type="term" value="P:cilium assembly"/>
    <property type="evidence" value="ECO:0007669"/>
    <property type="project" value="TreeGrafter"/>
</dbReference>
<dbReference type="RefSeq" id="XP_015608210.1">
    <property type="nucleotide sequence ID" value="XM_015752724.2"/>
</dbReference>
<dbReference type="Pfam" id="PF23387">
    <property type="entry name" value="TPR_IFT80_172"/>
    <property type="match status" value="1"/>
</dbReference>
<keyword evidence="8" id="KW-1185">Reference proteome</keyword>
<feature type="repeat" description="WD" evidence="4">
    <location>
        <begin position="109"/>
        <end position="141"/>
    </location>
</feature>
<dbReference type="AlphaFoldDB" id="A0AAJ7FU01"/>
<evidence type="ECO:0000256" key="1">
    <source>
        <dbReference type="ARBA" id="ARBA00004138"/>
    </source>
</evidence>
<gene>
    <name evidence="9" type="primary">LOC107274009</name>
</gene>
<proteinExistence type="predicted"/>
<dbReference type="Pfam" id="PF23335">
    <property type="entry name" value="Beta-prop_IFT80_2nd"/>
    <property type="match status" value="1"/>
</dbReference>
<dbReference type="InterPro" id="IPR056157">
    <property type="entry name" value="TPR_IFT80_172_dom"/>
</dbReference>
<protein>
    <submittedName>
        <fullName evidence="9">Intraflagellar transport protein 80 homolog</fullName>
    </submittedName>
</protein>
<dbReference type="FunFam" id="2.130.10.10:FF:000463">
    <property type="entry name" value="intraflagellar transport protein 80 homolog"/>
    <property type="match status" value="1"/>
</dbReference>
<dbReference type="PANTHER" id="PTHR24098:SF0">
    <property type="entry name" value="OUTER SEGMENT 5"/>
    <property type="match status" value="1"/>
</dbReference>
<evidence type="ECO:0000313" key="8">
    <source>
        <dbReference type="Proteomes" id="UP000694920"/>
    </source>
</evidence>
<dbReference type="PROSITE" id="PS50294">
    <property type="entry name" value="WD_REPEATS_REGION"/>
    <property type="match status" value="1"/>
</dbReference>
<keyword evidence="3" id="KW-0966">Cell projection</keyword>
<evidence type="ECO:0000259" key="7">
    <source>
        <dbReference type="Pfam" id="PF23387"/>
    </source>
</evidence>
<evidence type="ECO:0000259" key="6">
    <source>
        <dbReference type="Pfam" id="PF23335"/>
    </source>
</evidence>
<reference evidence="9" key="1">
    <citation type="submission" date="2025-08" db="UniProtKB">
        <authorList>
            <consortium name="RefSeq"/>
        </authorList>
    </citation>
    <scope>IDENTIFICATION</scope>
</reference>
<dbReference type="PROSITE" id="PS50082">
    <property type="entry name" value="WD_REPEATS_2"/>
    <property type="match status" value="2"/>
</dbReference>
<keyword evidence="4" id="KW-0853">WD repeat</keyword>
<dbReference type="InterPro" id="IPR015943">
    <property type="entry name" value="WD40/YVTN_repeat-like_dom_sf"/>
</dbReference>
<dbReference type="GO" id="GO:0005929">
    <property type="term" value="C:cilium"/>
    <property type="evidence" value="ECO:0007669"/>
    <property type="project" value="UniProtKB-SubCell"/>
</dbReference>
<dbReference type="Gene3D" id="2.130.10.10">
    <property type="entry name" value="YVTN repeat-like/Quinoprotein amine dehydrogenase"/>
    <property type="match status" value="2"/>
</dbReference>
<dbReference type="SUPFAM" id="SSF50978">
    <property type="entry name" value="WD40 repeat-like"/>
    <property type="match status" value="2"/>
</dbReference>
<evidence type="ECO:0000256" key="2">
    <source>
        <dbReference type="ARBA" id="ARBA00023069"/>
    </source>
</evidence>
<feature type="repeat" description="WD" evidence="4">
    <location>
        <begin position="191"/>
        <end position="223"/>
    </location>
</feature>
<dbReference type="GO" id="GO:0030992">
    <property type="term" value="C:intraciliary transport particle B"/>
    <property type="evidence" value="ECO:0007669"/>
    <property type="project" value="TreeGrafter"/>
</dbReference>
<evidence type="ECO:0000313" key="9">
    <source>
        <dbReference type="RefSeq" id="XP_015608210.1"/>
    </source>
</evidence>
<dbReference type="Pfam" id="PF00400">
    <property type="entry name" value="WD40"/>
    <property type="match status" value="3"/>
</dbReference>
<keyword evidence="2" id="KW-0969">Cilium</keyword>
<dbReference type="InterPro" id="IPR001680">
    <property type="entry name" value="WD40_rpt"/>
</dbReference>
<dbReference type="InterPro" id="IPR056456">
    <property type="entry name" value="Beta-prop_IFT80_2nd"/>
</dbReference>
<dbReference type="InterPro" id="IPR036322">
    <property type="entry name" value="WD40_repeat_dom_sf"/>
</dbReference>
<name>A0AAJ7FU01_CEPCN</name>
<dbReference type="GeneID" id="107274009"/>
<organism evidence="8 9">
    <name type="scientific">Cephus cinctus</name>
    <name type="common">Wheat stem sawfly</name>
    <dbReference type="NCBI Taxonomy" id="211228"/>
    <lineage>
        <taxon>Eukaryota</taxon>
        <taxon>Metazoa</taxon>
        <taxon>Ecdysozoa</taxon>
        <taxon>Arthropoda</taxon>
        <taxon>Hexapoda</taxon>
        <taxon>Insecta</taxon>
        <taxon>Pterygota</taxon>
        <taxon>Neoptera</taxon>
        <taxon>Endopterygota</taxon>
        <taxon>Hymenoptera</taxon>
        <taxon>Cephoidea</taxon>
        <taxon>Cephidae</taxon>
        <taxon>Cephus</taxon>
    </lineage>
</organism>
<feature type="region of interest" description="Disordered" evidence="5">
    <location>
        <begin position="749"/>
        <end position="779"/>
    </location>
</feature>
<dbReference type="SMART" id="SM00320">
    <property type="entry name" value="WD40"/>
    <property type="match status" value="5"/>
</dbReference>
<evidence type="ECO:0000256" key="3">
    <source>
        <dbReference type="ARBA" id="ARBA00023273"/>
    </source>
</evidence>
<sequence length="779" mass="87339">MRFKISLRNSNGHTRLVTCVAWNFTEELYSCGEDHLLICWHLEGGTAHSNIISKFPEDFYPTDMQWHPRPVQSAGVTSTKKQSFDVLLITTADGKFHLVNKTGRIEKAVEAHKGATLCGKWSHDGSALLTSGEDGLVKIWSRSGMLRSTVLRGNHPVLTSNWSPDCSSVLYSQGAHLTIQSLNTNSKPRKWLAHDGLILVSSWNHSNGLIITGAEDCRFKVWDQTGNQLYCSNTGDYPVTAISWCFSGNYFAVGSFNTIRLCDKTGWSHSLEKVNTGSIFGIAWSNDSTQVAMACGSGTILTAHIIDRRLEWNNYEATLVRRKTIEVREVGSDRHETLEISDRVVQLEFGFDHLVVITPTQCHVYSTNNWNTPAIFDLKNGSVSAVILAEKHFLLVEWNVVTLYSYQGRLLTVPKWKGMTQEPLYPPCISLCSDSLVIRDQSNENLLHVLEVSSNKPVSEGQPHSHLQKVTQLALNHVGDVTNRQLALIDVNRDLFLASIRASGFGRLCKIAVMAQSISWATDANVLAAMLDATLSVWLCPNCVHYSDRKVIRKTRIDKENSEYGKQPSIASVQNGLVTVRRGDGALVSTSFYTFFTSLHQHVINNRWNEALSLCRIAQNEILWTCMAVMATDTKELIVAEEAYAAIDRFDKVDYIRYIKKMSNKVEKLAGMALLAGDLLAAEGILLQNGLVSEAIKINIETYNWTRALELAIRHKRMLEEVLEARRKYLVIIDKKETNQNFLAFAGHSSKVQESQDTATRETEKSDNEREKLSTPLEL</sequence>
<evidence type="ECO:0000256" key="5">
    <source>
        <dbReference type="SAM" id="MobiDB-lite"/>
    </source>
</evidence>
<dbReference type="CTD" id="35349"/>
<dbReference type="PANTHER" id="PTHR24098">
    <property type="entry name" value="OUTER SEGMENT 5"/>
    <property type="match status" value="1"/>
</dbReference>
<dbReference type="KEGG" id="ccin:107274009"/>
<accession>A0AAJ7FU01</accession>
<feature type="domain" description="IFT80 second beta-propeller" evidence="6">
    <location>
        <begin position="307"/>
        <end position="593"/>
    </location>
</feature>
<comment type="subcellular location">
    <subcellularLocation>
        <location evidence="1">Cell projection</location>
        <location evidence="1">Cilium</location>
    </subcellularLocation>
</comment>
<dbReference type="Gene3D" id="1.25.40.470">
    <property type="match status" value="1"/>
</dbReference>